<name>A0A1G7AF91_9RHOB</name>
<keyword evidence="2" id="KW-1185">Reference proteome</keyword>
<gene>
    <name evidence="1" type="ORF">SAMN04488105_101119</name>
</gene>
<dbReference type="STRING" id="282683.SAMN04488105_101119"/>
<dbReference type="Proteomes" id="UP000198994">
    <property type="component" value="Unassembled WGS sequence"/>
</dbReference>
<dbReference type="RefSeq" id="WP_089954181.1">
    <property type="nucleotide sequence ID" value="NZ_FNAV01000001.1"/>
</dbReference>
<accession>A0A1G7AF91</accession>
<dbReference type="AlphaFoldDB" id="A0A1G7AF91"/>
<evidence type="ECO:0000313" key="2">
    <source>
        <dbReference type="Proteomes" id="UP000198994"/>
    </source>
</evidence>
<proteinExistence type="predicted"/>
<dbReference type="OrthoDB" id="9762420at2"/>
<reference evidence="2" key="1">
    <citation type="submission" date="2016-10" db="EMBL/GenBank/DDBJ databases">
        <authorList>
            <person name="Varghese N."/>
            <person name="Submissions S."/>
        </authorList>
    </citation>
    <scope>NUCLEOTIDE SEQUENCE [LARGE SCALE GENOMIC DNA]</scope>
    <source>
        <strain evidence="2">DSM 10146</strain>
    </source>
</reference>
<dbReference type="SUPFAM" id="SSF69279">
    <property type="entry name" value="Phage tail proteins"/>
    <property type="match status" value="1"/>
</dbReference>
<sequence>MSRSVRSPNADLVSFELLIDDAPLPDDIVVRSFEVDQGLNRLPRVRIVVEDGNAAEQAFDVSSASLFVPGAGIALALGYHGQHTRVFQGIVLAQSIRIEAVGSPVLIVTCGDRAEKLARLTAPVVGDDLNDEDMVAEILQGAGLDADLARMSGRSAREVRQGATAWDCLLGIASANGLVVSVGNGRVVLAAPSFDAPDLFAAYGDSILGLELSMNAATQDAAVRVEAFDAEGHERISATASEPSVNAHGNLTGKVLSRVLDVTRSVMSDSAMQPERLQAWADAILFESRLSRVTGEVLLPGNASLVAGHLLELNGLGDRFNGNAYMTSVRHIVESGAWQTSVFLGFEDRV</sequence>
<dbReference type="EMBL" id="FNAV01000001">
    <property type="protein sequence ID" value="SDE13594.1"/>
    <property type="molecule type" value="Genomic_DNA"/>
</dbReference>
<protein>
    <submittedName>
        <fullName evidence="1">Phage protein D</fullName>
    </submittedName>
</protein>
<evidence type="ECO:0000313" key="1">
    <source>
        <dbReference type="EMBL" id="SDE13594.1"/>
    </source>
</evidence>
<organism evidence="1 2">
    <name type="scientific">Salipiger thiooxidans</name>
    <dbReference type="NCBI Taxonomy" id="282683"/>
    <lineage>
        <taxon>Bacteria</taxon>
        <taxon>Pseudomonadati</taxon>
        <taxon>Pseudomonadota</taxon>
        <taxon>Alphaproteobacteria</taxon>
        <taxon>Rhodobacterales</taxon>
        <taxon>Roseobacteraceae</taxon>
        <taxon>Salipiger</taxon>
    </lineage>
</organism>